<keyword evidence="5 6" id="KW-0472">Membrane</keyword>
<dbReference type="OrthoDB" id="9803632at2"/>
<feature type="transmembrane region" description="Helical" evidence="6">
    <location>
        <begin position="109"/>
        <end position="125"/>
    </location>
</feature>
<protein>
    <submittedName>
        <fullName evidence="7">UbiA prenyltransferase family protein</fullName>
    </submittedName>
</protein>
<feature type="transmembrane region" description="Helical" evidence="6">
    <location>
        <begin position="20"/>
        <end position="36"/>
    </location>
</feature>
<evidence type="ECO:0000256" key="4">
    <source>
        <dbReference type="ARBA" id="ARBA00022989"/>
    </source>
</evidence>
<gene>
    <name evidence="7" type="ORF">SAMN02745161_0852</name>
</gene>
<dbReference type="InterPro" id="IPR044878">
    <property type="entry name" value="UbiA_sf"/>
</dbReference>
<feature type="transmembrane region" description="Helical" evidence="6">
    <location>
        <begin position="82"/>
        <end position="103"/>
    </location>
</feature>
<dbReference type="GO" id="GO:0016765">
    <property type="term" value="F:transferase activity, transferring alkyl or aryl (other than methyl) groups"/>
    <property type="evidence" value="ECO:0007669"/>
    <property type="project" value="InterPro"/>
</dbReference>
<feature type="transmembrane region" description="Helical" evidence="6">
    <location>
        <begin position="202"/>
        <end position="221"/>
    </location>
</feature>
<evidence type="ECO:0000256" key="6">
    <source>
        <dbReference type="SAM" id="Phobius"/>
    </source>
</evidence>
<organism evidence="7 8">
    <name type="scientific">Halodesulfovibrio marinisediminis DSM 17456</name>
    <dbReference type="NCBI Taxonomy" id="1121457"/>
    <lineage>
        <taxon>Bacteria</taxon>
        <taxon>Pseudomonadati</taxon>
        <taxon>Thermodesulfobacteriota</taxon>
        <taxon>Desulfovibrionia</taxon>
        <taxon>Desulfovibrionales</taxon>
        <taxon>Desulfovibrionaceae</taxon>
        <taxon>Halodesulfovibrio</taxon>
    </lineage>
</organism>
<keyword evidence="7" id="KW-0808">Transferase</keyword>
<dbReference type="InterPro" id="IPR000537">
    <property type="entry name" value="UbiA_prenyltransferase"/>
</dbReference>
<comment type="subcellular location">
    <subcellularLocation>
        <location evidence="1">Membrane</location>
        <topology evidence="1">Multi-pass membrane protein</topology>
    </subcellularLocation>
</comment>
<accession>A0A1N6EB44</accession>
<sequence>MRLKQVVSLLRPTHYIKNCFIFIPVFFGGVVGNFTILQHVALGFAAFCFAASGVYVFNDILDAADDRNHPTKCNRPIASGAIPIKTAVKICICIWGLALLLAWMLGFPAYLFIVGYVVLNVFYTVKFKKIAVLDVCCIAIGFVLRVYLGAYLAGVTVSHWLILMTFLLSMLLALGKRYDDVSIQQKSGNIVRKSLQGYNQAFLLQAMQLMAAINIVCYLMYTTSEQVMIHYSSKFTFLTSAWVILGVMRYFQQVLIFSNSASPTRLIYTDKFLQLIILGWLTHFMFLIYL</sequence>
<dbReference type="RefSeq" id="WP_084539320.1">
    <property type="nucleotide sequence ID" value="NZ_FSRG01000003.1"/>
</dbReference>
<feature type="transmembrane region" description="Helical" evidence="6">
    <location>
        <begin position="157"/>
        <end position="175"/>
    </location>
</feature>
<dbReference type="Proteomes" id="UP000184694">
    <property type="component" value="Unassembled WGS sequence"/>
</dbReference>
<dbReference type="Pfam" id="PF01040">
    <property type="entry name" value="UbiA"/>
    <property type="match status" value="1"/>
</dbReference>
<evidence type="ECO:0000256" key="5">
    <source>
        <dbReference type="ARBA" id="ARBA00023136"/>
    </source>
</evidence>
<feature type="transmembrane region" description="Helical" evidence="6">
    <location>
        <begin position="42"/>
        <end position="61"/>
    </location>
</feature>
<dbReference type="Gene3D" id="1.10.357.140">
    <property type="entry name" value="UbiA prenyltransferase"/>
    <property type="match status" value="1"/>
</dbReference>
<dbReference type="CDD" id="cd13963">
    <property type="entry name" value="PT_UbiA_2"/>
    <property type="match status" value="1"/>
</dbReference>
<name>A0A1N6EB44_9BACT</name>
<feature type="transmembrane region" description="Helical" evidence="6">
    <location>
        <begin position="233"/>
        <end position="251"/>
    </location>
</feature>
<keyword evidence="4 6" id="KW-1133">Transmembrane helix</keyword>
<evidence type="ECO:0000313" key="7">
    <source>
        <dbReference type="EMBL" id="SIN80250.1"/>
    </source>
</evidence>
<evidence type="ECO:0000256" key="1">
    <source>
        <dbReference type="ARBA" id="ARBA00004141"/>
    </source>
</evidence>
<proteinExistence type="predicted"/>
<keyword evidence="2" id="KW-1003">Cell membrane</keyword>
<feature type="transmembrane region" description="Helical" evidence="6">
    <location>
        <begin position="272"/>
        <end position="289"/>
    </location>
</feature>
<evidence type="ECO:0000256" key="3">
    <source>
        <dbReference type="ARBA" id="ARBA00022692"/>
    </source>
</evidence>
<dbReference type="AlphaFoldDB" id="A0A1N6EB44"/>
<keyword evidence="8" id="KW-1185">Reference proteome</keyword>
<keyword evidence="3 6" id="KW-0812">Transmembrane</keyword>
<reference evidence="8" key="1">
    <citation type="submission" date="2016-11" db="EMBL/GenBank/DDBJ databases">
        <authorList>
            <person name="Varghese N."/>
            <person name="Submissions S."/>
        </authorList>
    </citation>
    <scope>NUCLEOTIDE SEQUENCE [LARGE SCALE GENOMIC DNA]</scope>
    <source>
        <strain evidence="8">DSM 17456</strain>
    </source>
</reference>
<dbReference type="GO" id="GO:0016020">
    <property type="term" value="C:membrane"/>
    <property type="evidence" value="ECO:0007669"/>
    <property type="project" value="UniProtKB-SubCell"/>
</dbReference>
<evidence type="ECO:0000313" key="8">
    <source>
        <dbReference type="Proteomes" id="UP000184694"/>
    </source>
</evidence>
<dbReference type="STRING" id="1121457.SAMN02745161_0852"/>
<evidence type="ECO:0000256" key="2">
    <source>
        <dbReference type="ARBA" id="ARBA00022475"/>
    </source>
</evidence>
<dbReference type="EMBL" id="FSRG01000003">
    <property type="protein sequence ID" value="SIN80250.1"/>
    <property type="molecule type" value="Genomic_DNA"/>
</dbReference>